<dbReference type="Gene3D" id="3.10.100.10">
    <property type="entry name" value="Mannose-Binding Protein A, subunit A"/>
    <property type="match status" value="1"/>
</dbReference>
<name>A0A0N5AE70_9BILA</name>
<dbReference type="InterPro" id="IPR050976">
    <property type="entry name" value="Snaclec"/>
</dbReference>
<evidence type="ECO:0000313" key="4">
    <source>
        <dbReference type="WBParaSite" id="SMUV_0000251701-mRNA-1"/>
    </source>
</evidence>
<dbReference type="PANTHER" id="PTHR22991:SF40">
    <property type="entry name" value="PROTEIN CBG13490"/>
    <property type="match status" value="1"/>
</dbReference>
<dbReference type="PANTHER" id="PTHR22991">
    <property type="entry name" value="PROTEIN CBG13490"/>
    <property type="match status" value="1"/>
</dbReference>
<organism evidence="3 4">
    <name type="scientific">Syphacia muris</name>
    <dbReference type="NCBI Taxonomy" id="451379"/>
    <lineage>
        <taxon>Eukaryota</taxon>
        <taxon>Metazoa</taxon>
        <taxon>Ecdysozoa</taxon>
        <taxon>Nematoda</taxon>
        <taxon>Chromadorea</taxon>
        <taxon>Rhabditida</taxon>
        <taxon>Spirurina</taxon>
        <taxon>Oxyuridomorpha</taxon>
        <taxon>Oxyuroidea</taxon>
        <taxon>Oxyuridae</taxon>
        <taxon>Syphacia</taxon>
    </lineage>
</organism>
<dbReference type="SUPFAM" id="SSF56436">
    <property type="entry name" value="C-type lectin-like"/>
    <property type="match status" value="1"/>
</dbReference>
<evidence type="ECO:0000313" key="3">
    <source>
        <dbReference type="Proteomes" id="UP000046393"/>
    </source>
</evidence>
<feature type="domain" description="C-type lectin" evidence="2">
    <location>
        <begin position="23"/>
        <end position="137"/>
    </location>
</feature>
<accession>A0A0N5AE70</accession>
<evidence type="ECO:0000259" key="2">
    <source>
        <dbReference type="PROSITE" id="PS50041"/>
    </source>
</evidence>
<dbReference type="InterPro" id="IPR001304">
    <property type="entry name" value="C-type_lectin-like"/>
</dbReference>
<sequence>MFNYPLVTTTANRCEDGWRYSPHSRKCYKFYGIDSSWALAEFKCYFNGGHHVSVHSYYDNQFIRELARGSKTLWLGNAQFGKSVNYVWTDHSPYNYESWPHGVRPPRISGRQCTKMNVATGEWFQSCCKVASPYICQKDAKQEPKSGYETYYQPLKSNSITSHNNASFLKRYLHIY</sequence>
<dbReference type="PROSITE" id="PS50041">
    <property type="entry name" value="C_TYPE_LECTIN_2"/>
    <property type="match status" value="1"/>
</dbReference>
<proteinExistence type="predicted"/>
<dbReference type="Pfam" id="PF00059">
    <property type="entry name" value="Lectin_C"/>
    <property type="match status" value="1"/>
</dbReference>
<dbReference type="CDD" id="cd00037">
    <property type="entry name" value="CLECT"/>
    <property type="match status" value="1"/>
</dbReference>
<dbReference type="WBParaSite" id="SMUV_0000251701-mRNA-1">
    <property type="protein sequence ID" value="SMUV_0000251701-mRNA-1"/>
    <property type="gene ID" value="SMUV_0000251701"/>
</dbReference>
<dbReference type="InterPro" id="IPR016187">
    <property type="entry name" value="CTDL_fold"/>
</dbReference>
<evidence type="ECO:0000256" key="1">
    <source>
        <dbReference type="ARBA" id="ARBA00023157"/>
    </source>
</evidence>
<keyword evidence="3" id="KW-1185">Reference proteome</keyword>
<dbReference type="InterPro" id="IPR016186">
    <property type="entry name" value="C-type_lectin-like/link_sf"/>
</dbReference>
<dbReference type="Proteomes" id="UP000046393">
    <property type="component" value="Unplaced"/>
</dbReference>
<reference evidence="4" key="1">
    <citation type="submission" date="2017-02" db="UniProtKB">
        <authorList>
            <consortium name="WormBaseParasite"/>
        </authorList>
    </citation>
    <scope>IDENTIFICATION</scope>
</reference>
<dbReference type="SMART" id="SM00034">
    <property type="entry name" value="CLECT"/>
    <property type="match status" value="1"/>
</dbReference>
<dbReference type="STRING" id="451379.A0A0N5AE70"/>
<protein>
    <submittedName>
        <fullName evidence="4">C-type lectin domain-containing protein</fullName>
    </submittedName>
</protein>
<keyword evidence="1" id="KW-1015">Disulfide bond</keyword>
<dbReference type="AlphaFoldDB" id="A0A0N5AE70"/>